<evidence type="ECO:0000313" key="1">
    <source>
        <dbReference type="EMBL" id="JAH04729.1"/>
    </source>
</evidence>
<dbReference type="AlphaFoldDB" id="A0A0E9PJQ8"/>
<sequence>MFLVFFLFLIFICSHIFLVYYPEC</sequence>
<organism evidence="1">
    <name type="scientific">Anguilla anguilla</name>
    <name type="common">European freshwater eel</name>
    <name type="synonym">Muraena anguilla</name>
    <dbReference type="NCBI Taxonomy" id="7936"/>
    <lineage>
        <taxon>Eukaryota</taxon>
        <taxon>Metazoa</taxon>
        <taxon>Chordata</taxon>
        <taxon>Craniata</taxon>
        <taxon>Vertebrata</taxon>
        <taxon>Euteleostomi</taxon>
        <taxon>Actinopterygii</taxon>
        <taxon>Neopterygii</taxon>
        <taxon>Teleostei</taxon>
        <taxon>Anguilliformes</taxon>
        <taxon>Anguillidae</taxon>
        <taxon>Anguilla</taxon>
    </lineage>
</organism>
<protein>
    <submittedName>
        <fullName evidence="1">Uncharacterized protein</fullName>
    </submittedName>
</protein>
<reference evidence="1" key="2">
    <citation type="journal article" date="2015" name="Fish Shellfish Immunol.">
        <title>Early steps in the European eel (Anguilla anguilla)-Vibrio vulnificus interaction in the gills: Role of the RtxA13 toxin.</title>
        <authorList>
            <person name="Callol A."/>
            <person name="Pajuelo D."/>
            <person name="Ebbesson L."/>
            <person name="Teles M."/>
            <person name="MacKenzie S."/>
            <person name="Amaro C."/>
        </authorList>
    </citation>
    <scope>NUCLEOTIDE SEQUENCE</scope>
</reference>
<dbReference type="EMBL" id="GBXM01103848">
    <property type="protein sequence ID" value="JAH04729.1"/>
    <property type="molecule type" value="Transcribed_RNA"/>
</dbReference>
<proteinExistence type="predicted"/>
<reference evidence="1" key="1">
    <citation type="submission" date="2014-11" db="EMBL/GenBank/DDBJ databases">
        <authorList>
            <person name="Amaro Gonzalez C."/>
        </authorList>
    </citation>
    <scope>NUCLEOTIDE SEQUENCE</scope>
</reference>
<accession>A0A0E9PJQ8</accession>
<name>A0A0E9PJQ8_ANGAN</name>